<keyword evidence="3 6" id="KW-0812">Transmembrane</keyword>
<feature type="transmembrane region" description="Helical" evidence="6">
    <location>
        <begin position="168"/>
        <end position="187"/>
    </location>
</feature>
<dbReference type="EMBL" id="AAVT01000012">
    <property type="protein sequence ID" value="EAW29979.1"/>
    <property type="molecule type" value="Genomic_DNA"/>
</dbReference>
<dbReference type="eggNOG" id="COG0390">
    <property type="taxonomic scope" value="Bacteria"/>
</dbReference>
<feature type="transmembrane region" description="Helical" evidence="6">
    <location>
        <begin position="12"/>
        <end position="30"/>
    </location>
</feature>
<feature type="transmembrane region" description="Helical" evidence="6">
    <location>
        <begin position="93"/>
        <end position="115"/>
    </location>
</feature>
<evidence type="ECO:0000256" key="3">
    <source>
        <dbReference type="ARBA" id="ARBA00022692"/>
    </source>
</evidence>
<dbReference type="Proteomes" id="UP000004931">
    <property type="component" value="Unassembled WGS sequence"/>
</dbReference>
<feature type="transmembrane region" description="Helical" evidence="6">
    <location>
        <begin position="207"/>
        <end position="230"/>
    </location>
</feature>
<proteinExistence type="inferred from homology"/>
<name>A0YGW1_9GAMM</name>
<feature type="transmembrane region" description="Helical" evidence="6">
    <location>
        <begin position="127"/>
        <end position="147"/>
    </location>
</feature>
<keyword evidence="5 6" id="KW-0472">Membrane</keyword>
<evidence type="ECO:0000256" key="2">
    <source>
        <dbReference type="ARBA" id="ARBA00005268"/>
    </source>
</evidence>
<evidence type="ECO:0000256" key="1">
    <source>
        <dbReference type="ARBA" id="ARBA00004141"/>
    </source>
</evidence>
<dbReference type="PANTHER" id="PTHR30028:SF0">
    <property type="entry name" value="PROTEIN ALUMINUM SENSITIVE 3"/>
    <property type="match status" value="1"/>
</dbReference>
<comment type="similarity">
    <text evidence="2">Belongs to the UPF0014 family.</text>
</comment>
<protein>
    <recommendedName>
        <fullName evidence="9">ABC transporter permease</fullName>
    </recommendedName>
</protein>
<evidence type="ECO:0000256" key="4">
    <source>
        <dbReference type="ARBA" id="ARBA00022989"/>
    </source>
</evidence>
<evidence type="ECO:0000313" key="7">
    <source>
        <dbReference type="EMBL" id="EAW29979.1"/>
    </source>
</evidence>
<accession>A0YGW1</accession>
<feature type="transmembrane region" description="Helical" evidence="6">
    <location>
        <begin position="37"/>
        <end position="58"/>
    </location>
</feature>
<dbReference type="AlphaFoldDB" id="A0YGW1"/>
<comment type="subcellular location">
    <subcellularLocation>
        <location evidence="1">Membrane</location>
        <topology evidence="1">Multi-pass membrane protein</topology>
    </subcellularLocation>
</comment>
<organism evidence="7 8">
    <name type="scientific">marine gamma proteobacterium HTCC2143</name>
    <dbReference type="NCBI Taxonomy" id="247633"/>
    <lineage>
        <taxon>Bacteria</taxon>
        <taxon>Pseudomonadati</taxon>
        <taxon>Pseudomonadota</taxon>
        <taxon>Gammaproteobacteria</taxon>
        <taxon>Cellvibrionales</taxon>
        <taxon>Spongiibacteraceae</taxon>
        <taxon>BD1-7 clade</taxon>
    </lineage>
</organism>
<gene>
    <name evidence="7" type="ORF">GP2143_06789</name>
</gene>
<dbReference type="STRING" id="247633.GP2143_06789"/>
<keyword evidence="8" id="KW-1185">Reference proteome</keyword>
<keyword evidence="4 6" id="KW-1133">Transmembrane helix</keyword>
<dbReference type="InterPro" id="IPR005226">
    <property type="entry name" value="UPF0014_fam"/>
</dbReference>
<comment type="caution">
    <text evidence="7">The sequence shown here is derived from an EMBL/GenBank/DDBJ whole genome shotgun (WGS) entry which is preliminary data.</text>
</comment>
<feature type="transmembrane region" description="Helical" evidence="6">
    <location>
        <begin position="64"/>
        <end position="81"/>
    </location>
</feature>
<evidence type="ECO:0000256" key="5">
    <source>
        <dbReference type="ARBA" id="ARBA00023136"/>
    </source>
</evidence>
<sequence>MNTSVMQLEWLNIGIALLPMIPVIVLVFFWSERGWTAIYSIARMFIQLVVIGYFLVYIFATSDPWLICLVLTVMLVAASWISLSPVSQSKRQLYPLVFLALALGGGSTLLVVVVGVLDLNPWYEPRYIVPLAGMIFANSMNTVSIAAERFESEITSGQQPDAAKRMSFQAGMIPVINSMFAVGLVALPGMMTGQILSGITPLVAARYQIVVMAMLFSASGLSAALYLQLVCRSNRLLARKHHRGHP</sequence>
<dbReference type="Pfam" id="PF03649">
    <property type="entry name" value="UPF0014"/>
    <property type="match status" value="2"/>
</dbReference>
<dbReference type="GO" id="GO:0005886">
    <property type="term" value="C:plasma membrane"/>
    <property type="evidence" value="ECO:0007669"/>
    <property type="project" value="TreeGrafter"/>
</dbReference>
<dbReference type="OrthoDB" id="9791807at2"/>
<dbReference type="PANTHER" id="PTHR30028">
    <property type="entry name" value="UPF0014 INNER MEMBRANE PROTEIN YBBM-RELATED"/>
    <property type="match status" value="1"/>
</dbReference>
<evidence type="ECO:0008006" key="9">
    <source>
        <dbReference type="Google" id="ProtNLM"/>
    </source>
</evidence>
<evidence type="ECO:0000313" key="8">
    <source>
        <dbReference type="Proteomes" id="UP000004931"/>
    </source>
</evidence>
<evidence type="ECO:0000256" key="6">
    <source>
        <dbReference type="SAM" id="Phobius"/>
    </source>
</evidence>
<reference evidence="7 8" key="1">
    <citation type="journal article" date="2010" name="J. Bacteriol.">
        <title>Genome sequence of the oligotrophic marine Gammaproteobacterium HTCC2143, isolated from the Oregon Coast.</title>
        <authorList>
            <person name="Oh H.M."/>
            <person name="Kang I."/>
            <person name="Ferriera S."/>
            <person name="Giovannoni S.J."/>
            <person name="Cho J.C."/>
        </authorList>
    </citation>
    <scope>NUCLEOTIDE SEQUENCE [LARGE SCALE GENOMIC DNA]</scope>
    <source>
        <strain evidence="7 8">HTCC2143</strain>
    </source>
</reference>